<name>A0A137RGC2_9FLAO</name>
<dbReference type="InterPro" id="IPR012944">
    <property type="entry name" value="SusD_RagB_dom"/>
</dbReference>
<feature type="domain" description="SusD-like N-terminal" evidence="7">
    <location>
        <begin position="84"/>
        <end position="231"/>
    </location>
</feature>
<protein>
    <submittedName>
        <fullName evidence="8">Outer membrane receptor protein</fullName>
    </submittedName>
</protein>
<keyword evidence="3" id="KW-0732">Signal</keyword>
<dbReference type="CDD" id="cd08977">
    <property type="entry name" value="SusD"/>
    <property type="match status" value="1"/>
</dbReference>
<comment type="similarity">
    <text evidence="2">Belongs to the SusD family.</text>
</comment>
<evidence type="ECO:0000259" key="6">
    <source>
        <dbReference type="Pfam" id="PF07980"/>
    </source>
</evidence>
<dbReference type="OrthoDB" id="5694214at2"/>
<dbReference type="GO" id="GO:0009279">
    <property type="term" value="C:cell outer membrane"/>
    <property type="evidence" value="ECO:0007669"/>
    <property type="project" value="UniProtKB-SubCell"/>
</dbReference>
<keyword evidence="9" id="KW-1185">Reference proteome</keyword>
<comment type="subcellular location">
    <subcellularLocation>
        <location evidence="1">Cell outer membrane</location>
    </subcellularLocation>
</comment>
<organism evidence="8 9">
    <name type="scientific">Aequorivita aquimaris</name>
    <dbReference type="NCBI Taxonomy" id="1548749"/>
    <lineage>
        <taxon>Bacteria</taxon>
        <taxon>Pseudomonadati</taxon>
        <taxon>Bacteroidota</taxon>
        <taxon>Flavobacteriia</taxon>
        <taxon>Flavobacteriales</taxon>
        <taxon>Flavobacteriaceae</taxon>
        <taxon>Aequorivita</taxon>
    </lineage>
</organism>
<dbReference type="PROSITE" id="PS51257">
    <property type="entry name" value="PROKAR_LIPOPROTEIN"/>
    <property type="match status" value="1"/>
</dbReference>
<keyword evidence="4" id="KW-0472">Membrane</keyword>
<evidence type="ECO:0000256" key="5">
    <source>
        <dbReference type="ARBA" id="ARBA00023237"/>
    </source>
</evidence>
<reference evidence="9" key="1">
    <citation type="submission" date="2014-10" db="EMBL/GenBank/DDBJ databases">
        <title>Genome sequencing of Vitellibacter sp. D-24.</title>
        <authorList>
            <person name="Thevarajoo S."/>
            <person name="Selvaratnam C."/>
            <person name="Goh K.M."/>
            <person name="Chong C.S."/>
        </authorList>
    </citation>
    <scope>NUCLEOTIDE SEQUENCE [LARGE SCALE GENOMIC DNA]</scope>
    <source>
        <strain evidence="9">D-24</strain>
    </source>
</reference>
<dbReference type="STRING" id="1548749.LS48_10470"/>
<dbReference type="Pfam" id="PF14322">
    <property type="entry name" value="SusD-like_3"/>
    <property type="match status" value="1"/>
</dbReference>
<evidence type="ECO:0000256" key="4">
    <source>
        <dbReference type="ARBA" id="ARBA00023136"/>
    </source>
</evidence>
<dbReference type="SUPFAM" id="SSF48452">
    <property type="entry name" value="TPR-like"/>
    <property type="match status" value="1"/>
</dbReference>
<evidence type="ECO:0000256" key="3">
    <source>
        <dbReference type="ARBA" id="ARBA00022729"/>
    </source>
</evidence>
<accession>A0A137RGC2</accession>
<keyword evidence="8" id="KW-0675">Receptor</keyword>
<dbReference type="RefSeq" id="WP_062622481.1">
    <property type="nucleotide sequence ID" value="NZ_JRWG01000006.1"/>
</dbReference>
<dbReference type="Gene3D" id="1.25.40.900">
    <property type="match status" value="1"/>
</dbReference>
<feature type="domain" description="RagB/SusD" evidence="6">
    <location>
        <begin position="314"/>
        <end position="482"/>
    </location>
</feature>
<reference evidence="8 9" key="2">
    <citation type="journal article" date="2016" name="Int. J. Syst. Evol. Microbiol.">
        <title>Vitellibacter aquimaris sp. nov., a marine bacterium isolated from seawater.</title>
        <authorList>
            <person name="Thevarajoo S."/>
            <person name="Selvaratnam C."/>
            <person name="Goh K.M."/>
            <person name="Hong K.W."/>
            <person name="Chan X.Y."/>
            <person name="Chan K.G."/>
            <person name="Chong C.S."/>
        </authorList>
    </citation>
    <scope>NUCLEOTIDE SEQUENCE [LARGE SCALE GENOMIC DNA]</scope>
    <source>
        <strain evidence="8 9">D-24</strain>
    </source>
</reference>
<evidence type="ECO:0000256" key="1">
    <source>
        <dbReference type="ARBA" id="ARBA00004442"/>
    </source>
</evidence>
<sequence length="482" mass="52612">MKKIFYKIAFFTLIVGALTSCDKELDQVPFDSFGTENAYVTAADFENAIRGVYSNLTSAGFYGGSDAGGMLDAPDVLSDNVTFAQKGRGTRRTLHNWQYGPADGTLLGLYTAAYSTIYRANLLLANSEGFEGENKENIVAEAKALRALAHFNVVSFFGKIPTQSGDANGSLGVAYVTEPDPTIEPARETVGTTYDLIVQDLTDAAAGINVTNDAGRMNRDAVNTLLSRVYLYMGQWQKAVDAANLVTTPVAPRSDVVDVWTDSSRSGLLFYIPNEIPVLGISVGVTWSQGGLTNLIPEYVVSYEFYNSFAEDDIRKEAYTLQAANNQPPNGPVLNFNAIKKLYGREGQSNGQVDIKILRAAEAYLNKAEAYFNLGNESAARTALDAVRTKRYTTPPSGETGSALRDAIRLERRFEFAFEYQRFFDLKRWGLSIDRDGFGDLADGTGTPSDQQSLTAGNNKFQLPIAQSSLDQNPNLVQNPGY</sequence>
<dbReference type="Gene3D" id="2.20.20.130">
    <property type="match status" value="1"/>
</dbReference>
<keyword evidence="5" id="KW-0998">Cell outer membrane</keyword>
<dbReference type="Pfam" id="PF07980">
    <property type="entry name" value="SusD_RagB"/>
    <property type="match status" value="1"/>
</dbReference>
<evidence type="ECO:0000259" key="7">
    <source>
        <dbReference type="Pfam" id="PF14322"/>
    </source>
</evidence>
<evidence type="ECO:0000313" key="9">
    <source>
        <dbReference type="Proteomes" id="UP000070138"/>
    </source>
</evidence>
<dbReference type="InterPro" id="IPR011990">
    <property type="entry name" value="TPR-like_helical_dom_sf"/>
</dbReference>
<dbReference type="Proteomes" id="UP000070138">
    <property type="component" value="Unassembled WGS sequence"/>
</dbReference>
<evidence type="ECO:0000256" key="2">
    <source>
        <dbReference type="ARBA" id="ARBA00006275"/>
    </source>
</evidence>
<proteinExistence type="inferred from homology"/>
<dbReference type="AlphaFoldDB" id="A0A137RGC2"/>
<comment type="caution">
    <text evidence="8">The sequence shown here is derived from an EMBL/GenBank/DDBJ whole genome shotgun (WGS) entry which is preliminary data.</text>
</comment>
<dbReference type="EMBL" id="JRWG01000006">
    <property type="protein sequence ID" value="KXN98511.1"/>
    <property type="molecule type" value="Genomic_DNA"/>
</dbReference>
<dbReference type="Gene3D" id="1.25.40.390">
    <property type="match status" value="1"/>
</dbReference>
<evidence type="ECO:0000313" key="8">
    <source>
        <dbReference type="EMBL" id="KXN98511.1"/>
    </source>
</evidence>
<dbReference type="InterPro" id="IPR033985">
    <property type="entry name" value="SusD-like_N"/>
</dbReference>
<gene>
    <name evidence="8" type="ORF">LS48_10470</name>
</gene>